<gene>
    <name evidence="5" type="ORF">GCM10011352_25570</name>
</gene>
<dbReference type="PANTHER" id="PTHR12302:SF3">
    <property type="entry name" value="SERINE_THREONINE-PROTEIN KINASE 31"/>
    <property type="match status" value="1"/>
</dbReference>
<organism evidence="5 6">
    <name type="scientific">Marinobacterium zhoushanense</name>
    <dbReference type="NCBI Taxonomy" id="1679163"/>
    <lineage>
        <taxon>Bacteria</taxon>
        <taxon>Pseudomonadati</taxon>
        <taxon>Pseudomonadota</taxon>
        <taxon>Gammaproteobacteria</taxon>
        <taxon>Oceanospirillales</taxon>
        <taxon>Oceanospirillaceae</taxon>
        <taxon>Marinobacterium</taxon>
    </lineage>
</organism>
<evidence type="ECO:0000256" key="1">
    <source>
        <dbReference type="ARBA" id="ARBA00022722"/>
    </source>
</evidence>
<dbReference type="Proteomes" id="UP000629025">
    <property type="component" value="Unassembled WGS sequence"/>
</dbReference>
<dbReference type="SMART" id="SM00318">
    <property type="entry name" value="SNc"/>
    <property type="match status" value="1"/>
</dbReference>
<dbReference type="EMBL" id="BMIJ01000005">
    <property type="protein sequence ID" value="GGB98339.1"/>
    <property type="molecule type" value="Genomic_DNA"/>
</dbReference>
<proteinExistence type="predicted"/>
<dbReference type="SUPFAM" id="SSF50199">
    <property type="entry name" value="Staphylococcal nuclease"/>
    <property type="match status" value="1"/>
</dbReference>
<evidence type="ECO:0000259" key="4">
    <source>
        <dbReference type="PROSITE" id="PS50830"/>
    </source>
</evidence>
<accession>A0ABQ1KF73</accession>
<evidence type="ECO:0000313" key="6">
    <source>
        <dbReference type="Proteomes" id="UP000629025"/>
    </source>
</evidence>
<reference evidence="6" key="1">
    <citation type="journal article" date="2019" name="Int. J. Syst. Evol. Microbiol.">
        <title>The Global Catalogue of Microorganisms (GCM) 10K type strain sequencing project: providing services to taxonomists for standard genome sequencing and annotation.</title>
        <authorList>
            <consortium name="The Broad Institute Genomics Platform"/>
            <consortium name="The Broad Institute Genome Sequencing Center for Infectious Disease"/>
            <person name="Wu L."/>
            <person name="Ma J."/>
        </authorList>
    </citation>
    <scope>NUCLEOTIDE SEQUENCE [LARGE SCALE GENOMIC DNA]</scope>
    <source>
        <strain evidence="6">CGMCC 1.15341</strain>
    </source>
</reference>
<evidence type="ECO:0000313" key="5">
    <source>
        <dbReference type="EMBL" id="GGB98339.1"/>
    </source>
</evidence>
<sequence>MLLILRKALHRGAFFIVFSLLSPLVLAECVLPSVERRVAVASVVDGDTLRLVDGNAVRLIGVNTPEIGRDGRPDQPGAREAYRMLDRWVQGRMLGVVEGEEPRDRYGRLLAYLSLDGEVLSERLVREGMGYAIAIPPNLRLSDCLFEAEKLARMRRLGLWRDDPVRSAASVDSVGFALIAGELSKLDFTRKALYLEVDDHLVLRIDRDLIGDNAETWLRTLLHRRVEVRGWVVDRGRNLKPGRKRWLIVVSDLRHMKLIGE</sequence>
<evidence type="ECO:0000256" key="3">
    <source>
        <dbReference type="ARBA" id="ARBA00022801"/>
    </source>
</evidence>
<protein>
    <submittedName>
        <fullName evidence="5">Nuclease</fullName>
    </submittedName>
</protein>
<keyword evidence="3" id="KW-0378">Hydrolase</keyword>
<dbReference type="Pfam" id="PF00565">
    <property type="entry name" value="SNase"/>
    <property type="match status" value="1"/>
</dbReference>
<keyword evidence="6" id="KW-1185">Reference proteome</keyword>
<dbReference type="InterPro" id="IPR016071">
    <property type="entry name" value="Staphylococal_nuclease_OB-fold"/>
</dbReference>
<dbReference type="PANTHER" id="PTHR12302">
    <property type="entry name" value="EBNA2 BINDING PROTEIN P100"/>
    <property type="match status" value="1"/>
</dbReference>
<dbReference type="Gene3D" id="2.40.50.90">
    <property type="match status" value="1"/>
</dbReference>
<evidence type="ECO:0000256" key="2">
    <source>
        <dbReference type="ARBA" id="ARBA00022759"/>
    </source>
</evidence>
<feature type="domain" description="TNase-like" evidence="4">
    <location>
        <begin position="34"/>
        <end position="162"/>
    </location>
</feature>
<comment type="caution">
    <text evidence="5">The sequence shown here is derived from an EMBL/GenBank/DDBJ whole genome shotgun (WGS) entry which is preliminary data.</text>
</comment>
<dbReference type="InterPro" id="IPR035437">
    <property type="entry name" value="SNase_OB-fold_sf"/>
</dbReference>
<keyword evidence="2" id="KW-0255">Endonuclease</keyword>
<dbReference type="PROSITE" id="PS50830">
    <property type="entry name" value="TNASE_3"/>
    <property type="match status" value="1"/>
</dbReference>
<name>A0ABQ1KF73_9GAMM</name>
<keyword evidence="1" id="KW-0540">Nuclease</keyword>